<evidence type="ECO:0000256" key="1">
    <source>
        <dbReference type="ARBA" id="ARBA00004613"/>
    </source>
</evidence>
<evidence type="ECO:0000313" key="6">
    <source>
        <dbReference type="Proteomes" id="UP000288216"/>
    </source>
</evidence>
<dbReference type="STRING" id="75743.A0A401PSU6"/>
<dbReference type="PANTHER" id="PTHR10500:SF0">
    <property type="entry name" value="SCO-SPONDIN-LIKE"/>
    <property type="match status" value="1"/>
</dbReference>
<comment type="subcellular location">
    <subcellularLocation>
        <location evidence="1">Secreted</location>
    </subcellularLocation>
</comment>
<keyword evidence="4" id="KW-1015">Disulfide bond</keyword>
<comment type="caution">
    <text evidence="5">The sequence shown here is derived from an EMBL/GenBank/DDBJ whole genome shotgun (WGS) entry which is preliminary data.</text>
</comment>
<dbReference type="Pfam" id="PF05825">
    <property type="entry name" value="PSP94"/>
    <property type="match status" value="1"/>
</dbReference>
<reference evidence="5 6" key="1">
    <citation type="journal article" date="2018" name="Nat. Ecol. Evol.">
        <title>Shark genomes provide insights into elasmobranch evolution and the origin of vertebrates.</title>
        <authorList>
            <person name="Hara Y"/>
            <person name="Yamaguchi K"/>
            <person name="Onimaru K"/>
            <person name="Kadota M"/>
            <person name="Koyanagi M"/>
            <person name="Keeley SD"/>
            <person name="Tatsumi K"/>
            <person name="Tanaka K"/>
            <person name="Motone F"/>
            <person name="Kageyama Y"/>
            <person name="Nozu R"/>
            <person name="Adachi N"/>
            <person name="Nishimura O"/>
            <person name="Nakagawa R"/>
            <person name="Tanegashima C"/>
            <person name="Kiyatake I"/>
            <person name="Matsumoto R"/>
            <person name="Murakumo K"/>
            <person name="Nishida K"/>
            <person name="Terakita A"/>
            <person name="Kuratani S"/>
            <person name="Sato K"/>
            <person name="Hyodo S Kuraku.S."/>
        </authorList>
    </citation>
    <scope>NUCLEOTIDE SEQUENCE [LARGE SCALE GENOMIC DNA]</scope>
</reference>
<dbReference type="GO" id="GO:0005576">
    <property type="term" value="C:extracellular region"/>
    <property type="evidence" value="ECO:0007669"/>
    <property type="project" value="UniProtKB-SubCell"/>
</dbReference>
<evidence type="ECO:0000313" key="5">
    <source>
        <dbReference type="EMBL" id="GCB76172.1"/>
    </source>
</evidence>
<accession>A0A401PSU6</accession>
<evidence type="ECO:0000256" key="3">
    <source>
        <dbReference type="ARBA" id="ARBA00022525"/>
    </source>
</evidence>
<proteinExistence type="inferred from homology"/>
<name>A0A401PSU6_SCYTO</name>
<dbReference type="Proteomes" id="UP000288216">
    <property type="component" value="Unassembled WGS sequence"/>
</dbReference>
<dbReference type="EMBL" id="BFAA01017804">
    <property type="protein sequence ID" value="GCB76172.1"/>
    <property type="molecule type" value="Genomic_DNA"/>
</dbReference>
<dbReference type="PANTHER" id="PTHR10500">
    <property type="entry name" value="BETA-MICROSEMINOPROTEIN"/>
    <property type="match status" value="1"/>
</dbReference>
<sequence length="79" mass="8835">MKTEAGKSDCMDGGMSYKVGAMWKSEDCYTCYCGKVTAICCTDYSQVPDVPSNCEAIFDKRLCKYKVYSKDNPDILCEV</sequence>
<dbReference type="Gene3D" id="2.10.70.10">
    <property type="entry name" value="Complement Module, domain 1"/>
    <property type="match status" value="1"/>
</dbReference>
<dbReference type="Gene3D" id="2.20.25.590">
    <property type="match status" value="1"/>
</dbReference>
<keyword evidence="6" id="KW-1185">Reference proteome</keyword>
<keyword evidence="3" id="KW-0964">Secreted</keyword>
<evidence type="ECO:0008006" key="7">
    <source>
        <dbReference type="Google" id="ProtNLM"/>
    </source>
</evidence>
<organism evidence="5 6">
    <name type="scientific">Scyliorhinus torazame</name>
    <name type="common">Cloudy catshark</name>
    <name type="synonym">Catulus torazame</name>
    <dbReference type="NCBI Taxonomy" id="75743"/>
    <lineage>
        <taxon>Eukaryota</taxon>
        <taxon>Metazoa</taxon>
        <taxon>Chordata</taxon>
        <taxon>Craniata</taxon>
        <taxon>Vertebrata</taxon>
        <taxon>Chondrichthyes</taxon>
        <taxon>Elasmobranchii</taxon>
        <taxon>Galeomorphii</taxon>
        <taxon>Galeoidea</taxon>
        <taxon>Carcharhiniformes</taxon>
        <taxon>Scyliorhinidae</taxon>
        <taxon>Scyliorhinus</taxon>
    </lineage>
</organism>
<evidence type="ECO:0000256" key="4">
    <source>
        <dbReference type="ARBA" id="ARBA00023157"/>
    </source>
</evidence>
<evidence type="ECO:0000256" key="2">
    <source>
        <dbReference type="ARBA" id="ARBA00010352"/>
    </source>
</evidence>
<dbReference type="OrthoDB" id="9969981at2759"/>
<gene>
    <name evidence="5" type="ORF">scyTo_0020985</name>
</gene>
<comment type="similarity">
    <text evidence="2">Belongs to the beta-microseminoprotein family.</text>
</comment>
<dbReference type="AlphaFoldDB" id="A0A401PSU6"/>
<protein>
    <recommendedName>
        <fullName evidence="7">Beta-microseminoprotein</fullName>
    </recommendedName>
</protein>
<dbReference type="InterPro" id="IPR008735">
    <property type="entry name" value="PSP94"/>
</dbReference>